<reference evidence="2 3" key="1">
    <citation type="submission" date="2018-10" db="EMBL/GenBank/DDBJ databases">
        <title>Phylogenomics of Brevibacillus.</title>
        <authorList>
            <person name="Dunlap C."/>
        </authorList>
    </citation>
    <scope>NUCLEOTIDE SEQUENCE [LARGE SCALE GENOMIC DNA]</scope>
    <source>
        <strain evidence="2 3">JCM 15716</strain>
    </source>
</reference>
<dbReference type="GO" id="GO:0016810">
    <property type="term" value="F:hydrolase activity, acting on carbon-nitrogen (but not peptide) bonds"/>
    <property type="evidence" value="ECO:0007669"/>
    <property type="project" value="InterPro"/>
</dbReference>
<dbReference type="InterPro" id="IPR032466">
    <property type="entry name" value="Metal_Hydrolase"/>
</dbReference>
<evidence type="ECO:0000313" key="2">
    <source>
        <dbReference type="EMBL" id="RNB89696.1"/>
    </source>
</evidence>
<dbReference type="PANTHER" id="PTHR22642:SF2">
    <property type="entry name" value="PROTEIN LONG AFTER FAR-RED 3"/>
    <property type="match status" value="1"/>
</dbReference>
<dbReference type="Gene3D" id="3.20.20.140">
    <property type="entry name" value="Metal-dependent hydrolases"/>
    <property type="match status" value="1"/>
</dbReference>
<dbReference type="Proteomes" id="UP000271031">
    <property type="component" value="Unassembled WGS sequence"/>
</dbReference>
<keyword evidence="2" id="KW-0378">Hydrolase</keyword>
<feature type="domain" description="Amidohydrolase 3" evidence="1">
    <location>
        <begin position="64"/>
        <end position="537"/>
    </location>
</feature>
<dbReference type="Gene3D" id="2.30.40.10">
    <property type="entry name" value="Urease, subunit C, domain 1"/>
    <property type="match status" value="1"/>
</dbReference>
<dbReference type="OrthoDB" id="9767366at2"/>
<dbReference type="Gene3D" id="3.10.310.70">
    <property type="match status" value="1"/>
</dbReference>
<dbReference type="SUPFAM" id="SSF51338">
    <property type="entry name" value="Composite domain of metallo-dependent hydrolases"/>
    <property type="match status" value="1"/>
</dbReference>
<evidence type="ECO:0000313" key="3">
    <source>
        <dbReference type="Proteomes" id="UP000271031"/>
    </source>
</evidence>
<name>A0A3M8DNN1_9BACL</name>
<evidence type="ECO:0000259" key="1">
    <source>
        <dbReference type="Pfam" id="PF07969"/>
    </source>
</evidence>
<dbReference type="AlphaFoldDB" id="A0A3M8DNN1"/>
<dbReference type="InterPro" id="IPR013108">
    <property type="entry name" value="Amidohydro_3"/>
</dbReference>
<gene>
    <name evidence="2" type="ORF">EDM56_10990</name>
</gene>
<dbReference type="InterPro" id="IPR033932">
    <property type="entry name" value="YtcJ-like"/>
</dbReference>
<dbReference type="PANTHER" id="PTHR22642">
    <property type="entry name" value="IMIDAZOLONEPROPIONASE"/>
    <property type="match status" value="1"/>
</dbReference>
<sequence>MSMENQHQADVILTSNAVFTGLADTPMAAAIAIQGNKIVAIGQEQELESWIGPQTKIYRFGDQLIMPGFHDFHLHIIMGAIHLDSIYLHDARSEEEVAAMVKEYAESHPDEEWIIGFSWDAGFWHKKQWPHRSSLDQVLPDRPAILFHNEGHYAWVNSKALEVMNVTKDTANPPFGVIEKDENGVPTGILSEHAMTLITAGAYKLTKEKKHRTITNFLRHAACLGVTAMNDLYATEVYEILEDYEILKEFEDKGELTARIHLLPALNSDLDRAKQLKETYQSSMLRVVALKQFIDGVVTAYTAHLIGPYANRPEMCGDTAFPPDVIKKWVRDADREGFSIRFHAVGDGAVRLALDAFEEAQQANGKRDSRHSIEHIEVIHPDDIPRFHKLGVIASIQPDHMYAADRETYLACIGEERGKYAWATGSILETGAKLVIGSDFPIVGLNPMTEIYRAVTRIDNSDEQQWNPEQSISLADALKAYTVTPAYGTFRDHELGTLEVGKLADIVVLDRNLFAVPSEEILATTVKLTMVDGTIVYAAEDLT</sequence>
<organism evidence="2 3">
    <name type="scientific">Brevibacillus fluminis</name>
    <dbReference type="NCBI Taxonomy" id="511487"/>
    <lineage>
        <taxon>Bacteria</taxon>
        <taxon>Bacillati</taxon>
        <taxon>Bacillota</taxon>
        <taxon>Bacilli</taxon>
        <taxon>Bacillales</taxon>
        <taxon>Paenibacillaceae</taxon>
        <taxon>Brevibacillus</taxon>
    </lineage>
</organism>
<keyword evidence="3" id="KW-1185">Reference proteome</keyword>
<dbReference type="CDD" id="cd01300">
    <property type="entry name" value="YtcJ_like"/>
    <property type="match status" value="1"/>
</dbReference>
<accession>A0A3M8DNN1</accession>
<dbReference type="SUPFAM" id="SSF51556">
    <property type="entry name" value="Metallo-dependent hydrolases"/>
    <property type="match status" value="1"/>
</dbReference>
<dbReference type="RefSeq" id="WP_122917950.1">
    <property type="nucleotide sequence ID" value="NZ_RHHQ01000008.1"/>
</dbReference>
<comment type="caution">
    <text evidence="2">The sequence shown here is derived from an EMBL/GenBank/DDBJ whole genome shotgun (WGS) entry which is preliminary data.</text>
</comment>
<dbReference type="Pfam" id="PF07969">
    <property type="entry name" value="Amidohydro_3"/>
    <property type="match status" value="1"/>
</dbReference>
<proteinExistence type="predicted"/>
<protein>
    <submittedName>
        <fullName evidence="2">Amidohydrolase</fullName>
    </submittedName>
</protein>
<dbReference type="EMBL" id="RHHQ01000008">
    <property type="protein sequence ID" value="RNB89696.1"/>
    <property type="molecule type" value="Genomic_DNA"/>
</dbReference>
<dbReference type="InterPro" id="IPR011059">
    <property type="entry name" value="Metal-dep_hydrolase_composite"/>
</dbReference>